<dbReference type="eggNOG" id="COG1451">
    <property type="taxonomic scope" value="Bacteria"/>
</dbReference>
<evidence type="ECO:0000313" key="2">
    <source>
        <dbReference type="EMBL" id="ADZ82969.1"/>
    </source>
</evidence>
<dbReference type="InterPro" id="IPR053136">
    <property type="entry name" value="UTP_pyrophosphatase-like"/>
</dbReference>
<dbReference type="Gene3D" id="3.30.2010.10">
    <property type="entry name" value="Metalloproteases ('zincins'), catalytic domain"/>
    <property type="match status" value="1"/>
</dbReference>
<dbReference type="Pfam" id="PF01863">
    <property type="entry name" value="YgjP-like"/>
    <property type="match status" value="1"/>
</dbReference>
<proteinExistence type="predicted"/>
<keyword evidence="3" id="KW-1185">Reference proteome</keyword>
<reference evidence="2 3" key="1">
    <citation type="journal article" date="2011" name="J. Bacteriol.">
        <title>Complete genome sequence of the cellulose-degrading bacterium Cellulosilyticum lentocellum.</title>
        <authorList>
            <consortium name="US DOE Joint Genome Institute"/>
            <person name="Miller D.A."/>
            <person name="Suen G."/>
            <person name="Bruce D."/>
            <person name="Copeland A."/>
            <person name="Cheng J.F."/>
            <person name="Detter C."/>
            <person name="Goodwin L.A."/>
            <person name="Han C.S."/>
            <person name="Hauser L.J."/>
            <person name="Land M.L."/>
            <person name="Lapidus A."/>
            <person name="Lucas S."/>
            <person name="Meincke L."/>
            <person name="Pitluck S."/>
            <person name="Tapia R."/>
            <person name="Teshima H."/>
            <person name="Woyke T."/>
            <person name="Fox B.G."/>
            <person name="Angert E.R."/>
            <person name="Currie C.R."/>
        </authorList>
    </citation>
    <scope>NUCLEOTIDE SEQUENCE [LARGE SCALE GENOMIC DNA]</scope>
    <source>
        <strain evidence="3">ATCC 49066 / DSM 5427 / NCIMB 11756 / RHM5</strain>
    </source>
</reference>
<dbReference type="PANTHER" id="PTHR30399:SF1">
    <property type="entry name" value="UTP PYROPHOSPHATASE"/>
    <property type="match status" value="1"/>
</dbReference>
<evidence type="ECO:0000313" key="3">
    <source>
        <dbReference type="Proteomes" id="UP000008467"/>
    </source>
</evidence>
<feature type="domain" description="YgjP-like metallopeptidase" evidence="1">
    <location>
        <begin position="20"/>
        <end position="210"/>
    </location>
</feature>
<dbReference type="EMBL" id="CP002582">
    <property type="protein sequence ID" value="ADZ82969.1"/>
    <property type="molecule type" value="Genomic_DNA"/>
</dbReference>
<accession>F2JGL4</accession>
<gene>
    <name evidence="2" type="ordered locus">Clole_1242</name>
</gene>
<organism evidence="2 3">
    <name type="scientific">Cellulosilyticum lentocellum (strain ATCC 49066 / DSM 5427 / NCIMB 11756 / RHM5)</name>
    <name type="common">Clostridium lentocellum</name>
    <dbReference type="NCBI Taxonomy" id="642492"/>
    <lineage>
        <taxon>Bacteria</taxon>
        <taxon>Bacillati</taxon>
        <taxon>Bacillota</taxon>
        <taxon>Clostridia</taxon>
        <taxon>Lachnospirales</taxon>
        <taxon>Cellulosilyticaceae</taxon>
        <taxon>Cellulosilyticum</taxon>
    </lineage>
</organism>
<dbReference type="RefSeq" id="WP_013656268.1">
    <property type="nucleotide sequence ID" value="NC_015275.1"/>
</dbReference>
<dbReference type="CDD" id="cd07344">
    <property type="entry name" value="M48_yhfN_like"/>
    <property type="match status" value="1"/>
</dbReference>
<dbReference type="HOGENOM" id="CLU_065947_4_0_9"/>
<name>F2JGL4_CELLD</name>
<evidence type="ECO:0000259" key="1">
    <source>
        <dbReference type="Pfam" id="PF01863"/>
    </source>
</evidence>
<dbReference type="InterPro" id="IPR002725">
    <property type="entry name" value="YgjP-like_metallopeptidase"/>
</dbReference>
<protein>
    <recommendedName>
        <fullName evidence="1">YgjP-like metallopeptidase domain-containing protein</fullName>
    </recommendedName>
</protein>
<sequence>MKLIIDEREIIFNTQSTKAKKMTLEATPEGHITLKVPAKTTEAEILAFVKAHSKTILAFQDRVENRKYISSKKNYTEDETFLFQGKACQLGELLETIPETEEEIQLLLKKFYIAQTKVIVKKRVKHFEKLIGVNAKSITVVDSPCSWGTCNSYKDLTFNYRLSMAPLQVIDYVVIHELCHIHHLNHDRSFWRKVGAYDPHFKEHQDYLARFGGVMTI</sequence>
<dbReference type="KEGG" id="cle:Clole_1242"/>
<dbReference type="AlphaFoldDB" id="F2JGL4"/>
<dbReference type="Proteomes" id="UP000008467">
    <property type="component" value="Chromosome"/>
</dbReference>
<dbReference type="PANTHER" id="PTHR30399">
    <property type="entry name" value="UNCHARACTERIZED PROTEIN YGJP"/>
    <property type="match status" value="1"/>
</dbReference>